<feature type="coiled-coil region" evidence="1">
    <location>
        <begin position="188"/>
        <end position="255"/>
    </location>
</feature>
<keyword evidence="1" id="KW-0175">Coiled coil</keyword>
<name>A0A413S4V0_9FIRM</name>
<dbReference type="RefSeq" id="WP_117970669.1">
    <property type="nucleotide sequence ID" value="NZ_CAUBDO010000011.1"/>
</dbReference>
<evidence type="ECO:0000313" key="6">
    <source>
        <dbReference type="Proteomes" id="UP000284779"/>
    </source>
</evidence>
<accession>A0A413S4V0</accession>
<evidence type="ECO:0000313" key="5">
    <source>
        <dbReference type="Proteomes" id="UP000284598"/>
    </source>
</evidence>
<keyword evidence="2" id="KW-0812">Transmembrane</keyword>
<dbReference type="AlphaFoldDB" id="A0A413S4V0"/>
<evidence type="ECO:0000256" key="1">
    <source>
        <dbReference type="SAM" id="Coils"/>
    </source>
</evidence>
<dbReference type="InterPro" id="IPR043756">
    <property type="entry name" value="DUF5702"/>
</dbReference>
<reference evidence="5 6" key="1">
    <citation type="submission" date="2018-08" db="EMBL/GenBank/DDBJ databases">
        <title>A genome reference for cultivated species of the human gut microbiota.</title>
        <authorList>
            <person name="Zou Y."/>
            <person name="Xue W."/>
            <person name="Luo G."/>
        </authorList>
    </citation>
    <scope>NUCLEOTIDE SEQUENCE [LARGE SCALE GENOMIC DNA]</scope>
    <source>
        <strain evidence="4 5">AM43-2</strain>
        <strain evidence="3 6">AM44-11BH</strain>
    </source>
</reference>
<keyword evidence="2" id="KW-1133">Transmembrane helix</keyword>
<organism evidence="4 5">
    <name type="scientific">Eubacterium ventriosum</name>
    <dbReference type="NCBI Taxonomy" id="39496"/>
    <lineage>
        <taxon>Bacteria</taxon>
        <taxon>Bacillati</taxon>
        <taxon>Bacillota</taxon>
        <taxon>Clostridia</taxon>
        <taxon>Eubacteriales</taxon>
        <taxon>Eubacteriaceae</taxon>
        <taxon>Eubacterium</taxon>
    </lineage>
</organism>
<proteinExistence type="predicted"/>
<dbReference type="Proteomes" id="UP000284598">
    <property type="component" value="Unassembled WGS sequence"/>
</dbReference>
<keyword evidence="6" id="KW-1185">Reference proteome</keyword>
<feature type="transmembrane region" description="Helical" evidence="2">
    <location>
        <begin position="7"/>
        <end position="26"/>
    </location>
</feature>
<dbReference type="EMBL" id="QSFD01000006">
    <property type="protein sequence ID" value="RHA18348.1"/>
    <property type="molecule type" value="Genomic_DNA"/>
</dbReference>
<comment type="caution">
    <text evidence="4">The sequence shown here is derived from an EMBL/GenBank/DDBJ whole genome shotgun (WGS) entry which is preliminary data.</text>
</comment>
<evidence type="ECO:0000313" key="4">
    <source>
        <dbReference type="EMBL" id="RHA56718.1"/>
    </source>
</evidence>
<dbReference type="Proteomes" id="UP000284779">
    <property type="component" value="Unassembled WGS sequence"/>
</dbReference>
<sequence>MKVRGSITIYLSMILISVMLLVNVIGESARISAVQAQIKSYTYMSAESALAGYGRQVYEDYGILLVWEKQTVESVIKKNIQDNINMADLNEPGLNFLGTNLVNLEVTGKEYLTKKGGQYFSNQIKSYIKYAGVMETVERLVKECETYENCNDQNKNKCDLNNVVDVNKGELQELVENINSIVTGLKETKDLSNKYDSVSQKIEKLQSDFNKKEGKKVLKEYRELMASIEIKSKDVDSAISKIEVYERKKEQFLKKNSYTSDAKDYMDTNLEILEKVRDEIKRDKELNVLKIKKLDSGNISKVKKSISNMGKVISEMESLITLESTEEDRDNYSIFENLKDFIDSGVLSQVLENPENVSKNTLSGSNLPSTLKGKKNNSLSKEIKNKCVNALYAGLKFGNYNNPGKNTVLKYELEYVISGKDSDKENLASVVEKIVLAKTGINMAYLITDKEKMEQVSAIAASVAIVTGLPFLEPVAKGVLISAWSMAEAVNDMKILLSGGKVTLTKSKGGWRTSIGNITNGDKKEDSKGLSYKEYCQILIAVQNTGDSLYRIMDLIQINIQKRYNSEFLMSKSLTGFKLKATYETAPLFTAIPIVVNNLTEENNAYKYSMAYYDSY</sequence>
<evidence type="ECO:0000256" key="2">
    <source>
        <dbReference type="SAM" id="Phobius"/>
    </source>
</evidence>
<dbReference type="Pfam" id="PF18960">
    <property type="entry name" value="DUF5702"/>
    <property type="match status" value="1"/>
</dbReference>
<evidence type="ECO:0000313" key="3">
    <source>
        <dbReference type="EMBL" id="RHA18348.1"/>
    </source>
</evidence>
<keyword evidence="2" id="KW-0472">Membrane</keyword>
<dbReference type="EMBL" id="QSFO01000002">
    <property type="protein sequence ID" value="RHA56718.1"/>
    <property type="molecule type" value="Genomic_DNA"/>
</dbReference>
<protein>
    <submittedName>
        <fullName evidence="4">Uncharacterized protein</fullName>
    </submittedName>
</protein>
<gene>
    <name evidence="4" type="ORF">DW929_02405</name>
    <name evidence="3" type="ORF">DW944_07435</name>
</gene>